<dbReference type="GO" id="GO:0004412">
    <property type="term" value="F:homoserine dehydrogenase activity"/>
    <property type="evidence" value="ECO:0007669"/>
    <property type="project" value="UniProtKB-EC"/>
</dbReference>
<comment type="similarity">
    <text evidence="3">Belongs to the homoserine dehydrogenase family.</text>
</comment>
<dbReference type="STRING" id="565033.GACE_1898"/>
<dbReference type="AlphaFoldDB" id="A0A0A7GFU3"/>
<evidence type="ECO:0000256" key="1">
    <source>
        <dbReference type="ARBA" id="ARBA00005056"/>
    </source>
</evidence>
<dbReference type="Gene3D" id="3.30.360.10">
    <property type="entry name" value="Dihydrodipicolinate Reductase, domain 2"/>
    <property type="match status" value="1"/>
</dbReference>
<evidence type="ECO:0000256" key="6">
    <source>
        <dbReference type="ARBA" id="ARBA00022605"/>
    </source>
</evidence>
<reference evidence="14 15" key="1">
    <citation type="journal article" date="2015" name="Appl. Environ. Microbiol.">
        <title>The Geoglobus acetivorans genome: Fe(III) reduction, acetate utilization, autotrophic growth, and degradation of aromatic compounds in a hyperthermophilic archaeon.</title>
        <authorList>
            <person name="Mardanov A.V."/>
            <person name="Slododkina G.B."/>
            <person name="Slobodkin A.I."/>
            <person name="Beletsky A.V."/>
            <person name="Gavrilov S.N."/>
            <person name="Kublanov I.V."/>
            <person name="Bonch-Osmolovskaya E.A."/>
            <person name="Skryabin K.G."/>
            <person name="Ravin N.V."/>
        </authorList>
    </citation>
    <scope>NUCLEOTIDE SEQUENCE [LARGE SCALE GENOMIC DNA]</scope>
    <source>
        <strain evidence="14 15">SBH6</strain>
    </source>
</reference>
<dbReference type="PROSITE" id="PS01042">
    <property type="entry name" value="HOMOSER_DHGENASE"/>
    <property type="match status" value="1"/>
</dbReference>
<dbReference type="eggNOG" id="arCOG01351">
    <property type="taxonomic scope" value="Archaea"/>
</dbReference>
<dbReference type="FunFam" id="3.30.360.10:FF:000005">
    <property type="entry name" value="Homoserine dehydrogenase"/>
    <property type="match status" value="1"/>
</dbReference>
<dbReference type="GO" id="GO:0050661">
    <property type="term" value="F:NADP binding"/>
    <property type="evidence" value="ECO:0007669"/>
    <property type="project" value="InterPro"/>
</dbReference>
<comment type="pathway">
    <text evidence="2">Amino-acid biosynthesis; L-methionine biosynthesis via de novo pathway; L-homoserine from L-aspartate: step 3/3.</text>
</comment>
<evidence type="ECO:0000256" key="2">
    <source>
        <dbReference type="ARBA" id="ARBA00005062"/>
    </source>
</evidence>
<dbReference type="NCBIfam" id="NF004976">
    <property type="entry name" value="PRK06349.1"/>
    <property type="match status" value="1"/>
</dbReference>
<evidence type="ECO:0000256" key="7">
    <source>
        <dbReference type="ARBA" id="ARBA00022697"/>
    </source>
</evidence>
<feature type="domain" description="Homoserine dehydrogenase catalytic" evidence="12">
    <location>
        <begin position="148"/>
        <end position="322"/>
    </location>
</feature>
<evidence type="ECO:0000256" key="4">
    <source>
        <dbReference type="ARBA" id="ARBA00013213"/>
    </source>
</evidence>
<dbReference type="InterPro" id="IPR036291">
    <property type="entry name" value="NAD(P)-bd_dom_sf"/>
</dbReference>
<dbReference type="Pfam" id="PF03447">
    <property type="entry name" value="NAD_binding_3"/>
    <property type="match status" value="1"/>
</dbReference>
<evidence type="ECO:0000259" key="13">
    <source>
        <dbReference type="Pfam" id="PF03447"/>
    </source>
</evidence>
<dbReference type="Proteomes" id="UP000030624">
    <property type="component" value="Chromosome"/>
</dbReference>
<dbReference type="KEGG" id="gac:GACE_1898"/>
<dbReference type="PIRSF" id="PIRSF036497">
    <property type="entry name" value="HDH_short"/>
    <property type="match status" value="1"/>
</dbReference>
<dbReference type="UniPathway" id="UPA00051">
    <property type="reaction ID" value="UER00465"/>
</dbReference>
<dbReference type="PANTHER" id="PTHR43331">
    <property type="entry name" value="HOMOSERINE DEHYDROGENASE"/>
    <property type="match status" value="1"/>
</dbReference>
<dbReference type="SUPFAM" id="SSF55347">
    <property type="entry name" value="Glyceraldehyde-3-phosphate dehydrogenase-like, C-terminal domain"/>
    <property type="match status" value="1"/>
</dbReference>
<dbReference type="PANTHER" id="PTHR43331:SF1">
    <property type="entry name" value="HOMOSERINE DEHYDROGENASE"/>
    <property type="match status" value="1"/>
</dbReference>
<proteinExistence type="inferred from homology"/>
<evidence type="ECO:0000256" key="3">
    <source>
        <dbReference type="ARBA" id="ARBA00006753"/>
    </source>
</evidence>
<dbReference type="HOGENOM" id="CLU_009116_1_2_2"/>
<keyword evidence="7" id="KW-0791">Threonine biosynthesis</keyword>
<gene>
    <name evidence="14" type="ORF">GACE_1898</name>
</gene>
<dbReference type="SUPFAM" id="SSF51735">
    <property type="entry name" value="NAD(P)-binding Rossmann-fold domains"/>
    <property type="match status" value="1"/>
</dbReference>
<evidence type="ECO:0000313" key="14">
    <source>
        <dbReference type="EMBL" id="AIY90924.1"/>
    </source>
</evidence>
<keyword evidence="8" id="KW-0560">Oxidoreductase</keyword>
<dbReference type="NCBIfam" id="NF004912">
    <property type="entry name" value="PRK06270.1"/>
    <property type="match status" value="1"/>
</dbReference>
<dbReference type="Gene3D" id="3.40.50.720">
    <property type="entry name" value="NAD(P)-binding Rossmann-like Domain"/>
    <property type="match status" value="1"/>
</dbReference>
<dbReference type="EC" id="1.1.1.3" evidence="4"/>
<accession>A0A0A7GFU3</accession>
<keyword evidence="11" id="KW-0521">NADP</keyword>
<protein>
    <recommendedName>
        <fullName evidence="5">Homoserine dehydrogenase</fullName>
        <ecNumber evidence="4">1.1.1.3</ecNumber>
    </recommendedName>
</protein>
<evidence type="ECO:0000256" key="5">
    <source>
        <dbReference type="ARBA" id="ARBA00013376"/>
    </source>
</evidence>
<dbReference type="InterPro" id="IPR005106">
    <property type="entry name" value="Asp/hSer_DH_NAD-bd"/>
</dbReference>
<comment type="pathway">
    <text evidence="1">Amino-acid biosynthesis; L-threonine biosynthesis; L-threonine from L-aspartate: step 3/5.</text>
</comment>
<dbReference type="EMBL" id="CP009552">
    <property type="protein sequence ID" value="AIY90924.1"/>
    <property type="molecule type" value="Genomic_DNA"/>
</dbReference>
<name>A0A0A7GFU3_GEOAI</name>
<dbReference type="GO" id="GO:0009088">
    <property type="term" value="P:threonine biosynthetic process"/>
    <property type="evidence" value="ECO:0007669"/>
    <property type="project" value="UniProtKB-UniPathway"/>
</dbReference>
<dbReference type="Pfam" id="PF00742">
    <property type="entry name" value="Homoserine_dh"/>
    <property type="match status" value="1"/>
</dbReference>
<feature type="binding site" evidence="11">
    <location>
        <position position="201"/>
    </location>
    <ligand>
        <name>L-homoserine</name>
        <dbReference type="ChEBI" id="CHEBI:57476"/>
    </ligand>
</feature>
<feature type="binding site" evidence="11">
    <location>
        <position position="116"/>
    </location>
    <ligand>
        <name>NADPH</name>
        <dbReference type="ChEBI" id="CHEBI:57783"/>
    </ligand>
</feature>
<keyword evidence="9" id="KW-0486">Methionine biosynthesis</keyword>
<evidence type="ECO:0000259" key="12">
    <source>
        <dbReference type="Pfam" id="PF00742"/>
    </source>
</evidence>
<evidence type="ECO:0000256" key="9">
    <source>
        <dbReference type="ARBA" id="ARBA00023167"/>
    </source>
</evidence>
<dbReference type="UniPathway" id="UPA00050">
    <property type="reaction ID" value="UER00063"/>
</dbReference>
<evidence type="ECO:0000256" key="8">
    <source>
        <dbReference type="ARBA" id="ARBA00023002"/>
    </source>
</evidence>
<feature type="active site" description="Proton donor" evidence="10">
    <location>
        <position position="216"/>
    </location>
</feature>
<evidence type="ECO:0000256" key="10">
    <source>
        <dbReference type="PIRSR" id="PIRSR036497-1"/>
    </source>
</evidence>
<organism evidence="14 15">
    <name type="scientific">Geoglobus acetivorans</name>
    <dbReference type="NCBI Taxonomy" id="565033"/>
    <lineage>
        <taxon>Archaea</taxon>
        <taxon>Methanobacteriati</taxon>
        <taxon>Methanobacteriota</taxon>
        <taxon>Archaeoglobi</taxon>
        <taxon>Archaeoglobales</taxon>
        <taxon>Archaeoglobaceae</taxon>
        <taxon>Geoglobus</taxon>
    </lineage>
</organism>
<feature type="binding site" evidence="11">
    <location>
        <begin position="8"/>
        <end position="13"/>
    </location>
    <ligand>
        <name>NADP(+)</name>
        <dbReference type="ChEBI" id="CHEBI:58349"/>
    </ligand>
</feature>
<evidence type="ECO:0000256" key="11">
    <source>
        <dbReference type="PIRSR" id="PIRSR036497-2"/>
    </source>
</evidence>
<dbReference type="GO" id="GO:0009086">
    <property type="term" value="P:methionine biosynthetic process"/>
    <property type="evidence" value="ECO:0007669"/>
    <property type="project" value="UniProtKB-KW"/>
</dbReference>
<sequence length="331" mass="36084">MIRVAIFGFGNVGRGVARALTNNRELIEKKIGKFEVVAIADSKSSIHGDIDLKYAVEYKLRHGRLPGDMKADELMENVEFDLLIDTTPTDVFTGEPGLSYIKQALSMGRDVITSSKGPLVVAFRELFRLAEKNGARMGYEATVGGAMPVVKLIKRELAGNQIFRLRGILNGTTNYILSRMEREKMPYSQILSEAQELGIAEANPEYDVKGYDAGAKLVILANTAFSFDAKFSSVRIVGIEDITPEAFEVAGEKGYTIRLVAEADSRGKLEVSPRLIKVTNPLAIYGTLNALLVETDLAGEVFVIGKGAGDRETASAIISDMVDIYGRDNGH</sequence>
<evidence type="ECO:0000313" key="15">
    <source>
        <dbReference type="Proteomes" id="UP000030624"/>
    </source>
</evidence>
<keyword evidence="6" id="KW-0028">Amino-acid biosynthesis</keyword>
<dbReference type="InterPro" id="IPR019811">
    <property type="entry name" value="HDH_CS"/>
</dbReference>
<feature type="domain" description="Aspartate/homoserine dehydrogenase NAD-binding" evidence="13">
    <location>
        <begin position="8"/>
        <end position="139"/>
    </location>
</feature>
<dbReference type="InterPro" id="IPR022697">
    <property type="entry name" value="HDH_short"/>
</dbReference>
<dbReference type="InterPro" id="IPR001342">
    <property type="entry name" value="HDH_cat"/>
</dbReference>